<keyword evidence="2" id="KW-0132">Cell division</keyword>
<dbReference type="GO" id="GO:0035825">
    <property type="term" value="P:homologous recombination"/>
    <property type="evidence" value="ECO:0007669"/>
    <property type="project" value="UniProtKB-ARBA"/>
</dbReference>
<evidence type="ECO:0000256" key="5">
    <source>
        <dbReference type="ARBA" id="ARBA00023204"/>
    </source>
</evidence>
<dbReference type="SUPFAM" id="SSF48371">
    <property type="entry name" value="ARM repeat"/>
    <property type="match status" value="1"/>
</dbReference>
<dbReference type="InterPro" id="IPR036397">
    <property type="entry name" value="RNaseH_sf"/>
</dbReference>
<name>A0A6A3AZ24_HIBSY</name>
<evidence type="ECO:0000256" key="6">
    <source>
        <dbReference type="ARBA" id="ARBA00023242"/>
    </source>
</evidence>
<dbReference type="EMBL" id="VEPZ02000937">
    <property type="protein sequence ID" value="KAE8709123.1"/>
    <property type="molecule type" value="Genomic_DNA"/>
</dbReference>
<evidence type="ECO:0000256" key="1">
    <source>
        <dbReference type="ARBA" id="ARBA00004123"/>
    </source>
</evidence>
<dbReference type="GO" id="GO:0000785">
    <property type="term" value="C:chromatin"/>
    <property type="evidence" value="ECO:0007669"/>
    <property type="project" value="TreeGrafter"/>
</dbReference>
<dbReference type="GO" id="GO:0005634">
    <property type="term" value="C:nucleus"/>
    <property type="evidence" value="ECO:0007669"/>
    <property type="project" value="UniProtKB-SubCell"/>
</dbReference>
<comment type="caution">
    <text evidence="9">The sequence shown here is derived from an EMBL/GenBank/DDBJ whole genome shotgun (WGS) entry which is preliminary data.</text>
</comment>
<dbReference type="InterPro" id="IPR016024">
    <property type="entry name" value="ARM-type_fold"/>
</dbReference>
<dbReference type="Pfam" id="PF13456">
    <property type="entry name" value="RVT_3"/>
    <property type="match status" value="1"/>
</dbReference>
<dbReference type="GO" id="GO:0051301">
    <property type="term" value="P:cell division"/>
    <property type="evidence" value="ECO:0007669"/>
    <property type="project" value="UniProtKB-KW"/>
</dbReference>
<dbReference type="CDD" id="cd19953">
    <property type="entry name" value="PDS5"/>
    <property type="match status" value="1"/>
</dbReference>
<dbReference type="Pfam" id="PF20168">
    <property type="entry name" value="PDS5"/>
    <property type="match status" value="4"/>
</dbReference>
<evidence type="ECO:0000313" key="9">
    <source>
        <dbReference type="EMBL" id="KAE8709123.1"/>
    </source>
</evidence>
<evidence type="ECO:0000313" key="10">
    <source>
        <dbReference type="Proteomes" id="UP000436088"/>
    </source>
</evidence>
<evidence type="ECO:0000256" key="3">
    <source>
        <dbReference type="ARBA" id="ARBA00022763"/>
    </source>
</evidence>
<dbReference type="GO" id="GO:0003676">
    <property type="term" value="F:nucleic acid binding"/>
    <property type="evidence" value="ECO:0007669"/>
    <property type="project" value="InterPro"/>
</dbReference>
<dbReference type="PANTHER" id="PTHR12663">
    <property type="entry name" value="ANDROGEN INDUCED INHIBITOR OF PROLIFERATION AS3 / PDS5-RELATED"/>
    <property type="match status" value="1"/>
</dbReference>
<keyword evidence="10" id="KW-1185">Reference proteome</keyword>
<sequence length="1312" mass="147419">MAEKLEEQLKELGSKLESPPSAKDALLKLLKARILQLYYLSTELPRFARQAATCLSEIDQSPPSSIVESMQPLLNAIVKPELLNHQDREAKLLVATCICEITRITAPEAPYSDDILKDIFSLIVGTFNGLSDTSGPSFGRRVVILETHAKYRSCVVMLDLECDDLVNEMSSTFFSVVRDDHPESVLSSMQTIMIVVLEESEDVRDDLLLVILSALGRNRSVVTQAARRLAMNVIEQCSEKLETGIKQFLISVMSGDNQPIKIEIDYHEVIYDIYHCAPQILSGVVPYLTGELLSGLLSDPSRSEAPQIISALCDRLLDYDENVRKQVVDVICDVACHSLVSAPVGTVKLVAEHLRDKSLLVKKYTMEMLADIFKVYCAGCSDSSINHNEFDWIPAKIFRDWSAGGIGGLLCDFASHLLGSFSDSIGPGPPALSELMAIGEKILLPAPLPMSQLVVGSYGVWFWSLSLARLYRGQVVLFSISNKILRSDTIESVLCGSLFPTEFSIRDKVKIWIRIFSGFDKIEVKALERMLEQKLRLQLEMQRYLSLRERHQDSDSPEIQKKILFSFQIMSRSFSDPVKAEENFQTLDRVKDANIWKILLNLLDPNTSSHQASSGRVGCKMLGGVLKDSSGSILGSFKDPAGPGPPTLMELKAILKGLFYYESFRHRFKERLIIESDSKVAIGWVKDVGSCPVVYVQVVKEIIQKLSVYEGLIRWDELLKILSERHQLYDFPSMLSLKCSYLLFNKEHVREILEEATVQKSARNTLYIQSCMNILVILARFSPSLLGGTEEELINFLKDDSEIIKEGILHVLAKAGSTIREQLAVSSSSIDLILERFCIEGNWRQAKYSVHALAAITKDDGLKSLSVLYKSLVDMLEEKIHLPAVLQSLGCIAQTAMPVFETRESEIEEFIRSEILGRSNDADCSAKECWDDKSELCMLKCQYISEHGVQVFGIKTLVKSYLPVKDAHLRPAIDDLLGLLRNLLSFGKISEDIKSSLVDKAHLRLAAAKAVLRLSWNWDHKIPVDIFYLTLRAAEISFPQARKQFLIKVNQYIKDRLLDAKYACAFLLGVPGSKELQFDEEKQNLANIFQIHQQAKARQVAIQSDTSSSTSYPEYILPYLVHALAHHSCPNTDECKDVKAFELTYWKLYLTISLLVNKDDDAKSEAGANKEKESISLIFSIFKSIKHSEDVVDAIKSKNLHAICDLGLSIMRRLAYKEDDLQGLIQSVSLPPLLYKPYERKEGEDSKKGRLIIESDSKSAVEWIYNQHYSPTSFSDLVEEIGALITTLDTVLRWIPRSYNMEADKLAKQGIG</sequence>
<organism evidence="9 10">
    <name type="scientific">Hibiscus syriacus</name>
    <name type="common">Rose of Sharon</name>
    <dbReference type="NCBI Taxonomy" id="106335"/>
    <lineage>
        <taxon>Eukaryota</taxon>
        <taxon>Viridiplantae</taxon>
        <taxon>Streptophyta</taxon>
        <taxon>Embryophyta</taxon>
        <taxon>Tracheophyta</taxon>
        <taxon>Spermatophyta</taxon>
        <taxon>Magnoliopsida</taxon>
        <taxon>eudicotyledons</taxon>
        <taxon>Gunneridae</taxon>
        <taxon>Pentapetalae</taxon>
        <taxon>rosids</taxon>
        <taxon>malvids</taxon>
        <taxon>Malvales</taxon>
        <taxon>Malvaceae</taxon>
        <taxon>Malvoideae</taxon>
        <taxon>Hibiscus</taxon>
    </lineage>
</organism>
<dbReference type="GO" id="GO:0007064">
    <property type="term" value="P:mitotic sister chromatid cohesion"/>
    <property type="evidence" value="ECO:0007669"/>
    <property type="project" value="InterPro"/>
</dbReference>
<keyword evidence="7" id="KW-0131">Cell cycle</keyword>
<dbReference type="InterPro" id="IPR044730">
    <property type="entry name" value="RNase_H-like_dom_plant"/>
</dbReference>
<feature type="domain" description="RNase H type-1" evidence="8">
    <location>
        <begin position="1250"/>
        <end position="1309"/>
    </location>
</feature>
<accession>A0A6A3AZ24</accession>
<protein>
    <submittedName>
        <fullName evidence="9">ARF GTPase activator</fullName>
    </submittedName>
</protein>
<dbReference type="PANTHER" id="PTHR12663:SF0">
    <property type="entry name" value="PRECOCIOUS DISSOCIATION OF SISTERS 5, ISOFORM A"/>
    <property type="match status" value="1"/>
</dbReference>
<dbReference type="InterPro" id="IPR039776">
    <property type="entry name" value="Pds5"/>
</dbReference>
<dbReference type="SUPFAM" id="SSF53098">
    <property type="entry name" value="Ribonuclease H-like"/>
    <property type="match status" value="1"/>
</dbReference>
<dbReference type="GO" id="GO:0004523">
    <property type="term" value="F:RNA-DNA hybrid ribonuclease activity"/>
    <property type="evidence" value="ECO:0007669"/>
    <property type="project" value="InterPro"/>
</dbReference>
<comment type="subcellular location">
    <subcellularLocation>
        <location evidence="1">Nucleus</location>
    </subcellularLocation>
</comment>
<dbReference type="GO" id="GO:0006281">
    <property type="term" value="P:DNA repair"/>
    <property type="evidence" value="ECO:0007669"/>
    <property type="project" value="UniProtKB-KW"/>
</dbReference>
<dbReference type="CDD" id="cd06222">
    <property type="entry name" value="RNase_H_like"/>
    <property type="match status" value="2"/>
</dbReference>
<dbReference type="Gene3D" id="1.25.10.10">
    <property type="entry name" value="Leucine-rich Repeat Variant"/>
    <property type="match status" value="1"/>
</dbReference>
<keyword evidence="3" id="KW-0227">DNA damage</keyword>
<dbReference type="Gene3D" id="3.30.420.10">
    <property type="entry name" value="Ribonuclease H-like superfamily/Ribonuclease H"/>
    <property type="match status" value="1"/>
</dbReference>
<evidence type="ECO:0000256" key="2">
    <source>
        <dbReference type="ARBA" id="ARBA00022618"/>
    </source>
</evidence>
<reference evidence="9" key="1">
    <citation type="submission" date="2019-09" db="EMBL/GenBank/DDBJ databases">
        <title>Draft genome information of white flower Hibiscus syriacus.</title>
        <authorList>
            <person name="Kim Y.-M."/>
        </authorList>
    </citation>
    <scope>NUCLEOTIDE SEQUENCE [LARGE SCALE GENOMIC DNA]</scope>
    <source>
        <strain evidence="9">YM2019G1</strain>
    </source>
</reference>
<keyword evidence="5" id="KW-0234">DNA repair</keyword>
<evidence type="ECO:0000256" key="7">
    <source>
        <dbReference type="ARBA" id="ARBA00023306"/>
    </source>
</evidence>
<evidence type="ECO:0000259" key="8">
    <source>
        <dbReference type="Pfam" id="PF13456"/>
    </source>
</evidence>
<evidence type="ECO:0000256" key="4">
    <source>
        <dbReference type="ARBA" id="ARBA00022776"/>
    </source>
</evidence>
<dbReference type="InterPro" id="IPR012337">
    <property type="entry name" value="RNaseH-like_sf"/>
</dbReference>
<keyword evidence="4" id="KW-0498">Mitosis</keyword>
<dbReference type="InterPro" id="IPR002156">
    <property type="entry name" value="RNaseH_domain"/>
</dbReference>
<dbReference type="InterPro" id="IPR011989">
    <property type="entry name" value="ARM-like"/>
</dbReference>
<proteinExistence type="predicted"/>
<keyword evidence="6" id="KW-0539">Nucleus</keyword>
<dbReference type="Proteomes" id="UP000436088">
    <property type="component" value="Unassembled WGS sequence"/>
</dbReference>
<gene>
    <name evidence="9" type="ORF">F3Y22_tig00110332pilonHSYRG00943</name>
</gene>